<keyword evidence="1" id="KW-0812">Transmembrane</keyword>
<protein>
    <recommendedName>
        <fullName evidence="4">Actin-binding WH2 domain-containing protein</fullName>
    </recommendedName>
</protein>
<gene>
    <name evidence="2" type="ORF">IW245_004655</name>
</gene>
<accession>A0A8J7GI36</accession>
<dbReference type="EMBL" id="JADOUF010000001">
    <property type="protein sequence ID" value="MBG6138461.1"/>
    <property type="molecule type" value="Genomic_DNA"/>
</dbReference>
<feature type="transmembrane region" description="Helical" evidence="1">
    <location>
        <begin position="273"/>
        <end position="293"/>
    </location>
</feature>
<keyword evidence="1" id="KW-1133">Transmembrane helix</keyword>
<name>A0A8J7GI36_9ACTN</name>
<dbReference type="AlphaFoldDB" id="A0A8J7GI36"/>
<keyword evidence="3" id="KW-1185">Reference proteome</keyword>
<evidence type="ECO:0000313" key="3">
    <source>
        <dbReference type="Proteomes" id="UP000622552"/>
    </source>
</evidence>
<evidence type="ECO:0008006" key="4">
    <source>
        <dbReference type="Google" id="ProtNLM"/>
    </source>
</evidence>
<organism evidence="2 3">
    <name type="scientific">Longispora fulva</name>
    <dbReference type="NCBI Taxonomy" id="619741"/>
    <lineage>
        <taxon>Bacteria</taxon>
        <taxon>Bacillati</taxon>
        <taxon>Actinomycetota</taxon>
        <taxon>Actinomycetes</taxon>
        <taxon>Micromonosporales</taxon>
        <taxon>Micromonosporaceae</taxon>
        <taxon>Longispora</taxon>
    </lineage>
</organism>
<keyword evidence="1" id="KW-0472">Membrane</keyword>
<evidence type="ECO:0000256" key="1">
    <source>
        <dbReference type="SAM" id="Phobius"/>
    </source>
</evidence>
<feature type="transmembrane region" description="Helical" evidence="1">
    <location>
        <begin position="37"/>
        <end position="56"/>
    </location>
</feature>
<proteinExistence type="predicted"/>
<dbReference type="Proteomes" id="UP000622552">
    <property type="component" value="Unassembled WGS sequence"/>
</dbReference>
<reference evidence="2" key="1">
    <citation type="submission" date="2020-11" db="EMBL/GenBank/DDBJ databases">
        <title>Sequencing the genomes of 1000 actinobacteria strains.</title>
        <authorList>
            <person name="Klenk H.-P."/>
        </authorList>
    </citation>
    <scope>NUCLEOTIDE SEQUENCE</scope>
    <source>
        <strain evidence="2">DSM 45356</strain>
    </source>
</reference>
<comment type="caution">
    <text evidence="2">The sequence shown here is derived from an EMBL/GenBank/DDBJ whole genome shotgun (WGS) entry which is preliminary data.</text>
</comment>
<sequence length="327" mass="35216">MAAANGQLVIERILRDREGIWRQIIEQRKLTHLTGQMLASSSIALAVYGAVLGFSNGPLQAVVSLVKLPILFLVTLAICLPTLYLFNLVFGAKLSINQAVSLVMTAITVMSTLALAFTPISLFFLITAPNYSFFKLLNVAILVLSAFVGLKFLTSGMQAFNRHREAEVRQAAMVTLQAPVPAPALVPEAVPVPVPAGAPDADPGVTPAEAPAPQVVMAGPANVAITAPAHPNGTHPGMPMPMPPNMHHGRPMHPGQRPMQPQLPPGERPASMGLLYIWILLFGFVGTQLGWTLRPFFGDPDMKFQLFRGIEGNFYVDIVRTLGDLFS</sequence>
<feature type="transmembrane region" description="Helical" evidence="1">
    <location>
        <begin position="68"/>
        <end position="90"/>
    </location>
</feature>
<dbReference type="RefSeq" id="WP_197005217.1">
    <property type="nucleotide sequence ID" value="NZ_BONS01000037.1"/>
</dbReference>
<evidence type="ECO:0000313" key="2">
    <source>
        <dbReference type="EMBL" id="MBG6138461.1"/>
    </source>
</evidence>
<feature type="transmembrane region" description="Helical" evidence="1">
    <location>
        <begin position="102"/>
        <end position="126"/>
    </location>
</feature>
<feature type="transmembrane region" description="Helical" evidence="1">
    <location>
        <begin position="132"/>
        <end position="154"/>
    </location>
</feature>